<sequence length="213" mass="22659">MRGRLVLAVLLGGTLAPAAEHRVGCGRVTLLRPCSVGRSGHPGIRGGDVGQGLAGVARPEQGPEHAGPEPRRTRARRHRARVPAAVAGRPGRRHRGRRQDLVVQRPRVGPGVPPLQSPQTNRGTGAFGPSDVVGGQRIRAETEEDQEAGCLAQPHRAPGLLGGQGRTAGPPLRPAVSPSIRRSRVLQLSERCSVVINPGTEELLFFFFFALKK</sequence>
<feature type="region of interest" description="Disordered" evidence="1">
    <location>
        <begin position="41"/>
        <end position="131"/>
    </location>
</feature>
<reference evidence="3" key="1">
    <citation type="submission" date="2019-12" db="EMBL/GenBank/DDBJ databases">
        <title>An insight into the sialome of adult female Ixodes ricinus ticks feeding for 6 days.</title>
        <authorList>
            <person name="Perner J."/>
            <person name="Ribeiro J.M.C."/>
        </authorList>
    </citation>
    <scope>NUCLEOTIDE SEQUENCE</scope>
    <source>
        <strain evidence="3">Semi-engorged</strain>
        <tissue evidence="3">Salivary glands</tissue>
    </source>
</reference>
<name>A0A6B0V3D8_IXORI</name>
<feature type="compositionally biased region" description="Basic and acidic residues" evidence="1">
    <location>
        <begin position="61"/>
        <end position="72"/>
    </location>
</feature>
<feature type="compositionally biased region" description="Gly residues" evidence="1">
    <location>
        <begin position="43"/>
        <end position="53"/>
    </location>
</feature>
<accession>A0A6B0V3D8</accession>
<feature type="chain" id="PRO_5025415910" evidence="2">
    <location>
        <begin position="22"/>
        <end position="213"/>
    </location>
</feature>
<proteinExistence type="predicted"/>
<dbReference type="EMBL" id="GIFC01014263">
    <property type="protein sequence ID" value="MXU96346.1"/>
    <property type="molecule type" value="Transcribed_RNA"/>
</dbReference>
<feature type="compositionally biased region" description="Low complexity" evidence="1">
    <location>
        <begin position="101"/>
        <end position="110"/>
    </location>
</feature>
<dbReference type="AlphaFoldDB" id="A0A6B0V3D8"/>
<evidence type="ECO:0000256" key="1">
    <source>
        <dbReference type="SAM" id="MobiDB-lite"/>
    </source>
</evidence>
<evidence type="ECO:0000256" key="2">
    <source>
        <dbReference type="SAM" id="SignalP"/>
    </source>
</evidence>
<protein>
    <submittedName>
        <fullName evidence="3">Putative secreted protein</fullName>
    </submittedName>
</protein>
<keyword evidence="2" id="KW-0732">Signal</keyword>
<evidence type="ECO:0000313" key="3">
    <source>
        <dbReference type="EMBL" id="MXU96346.1"/>
    </source>
</evidence>
<feature type="signal peptide" evidence="2">
    <location>
        <begin position="1"/>
        <end position="21"/>
    </location>
</feature>
<organism evidence="3">
    <name type="scientific">Ixodes ricinus</name>
    <name type="common">Common tick</name>
    <name type="synonym">Acarus ricinus</name>
    <dbReference type="NCBI Taxonomy" id="34613"/>
    <lineage>
        <taxon>Eukaryota</taxon>
        <taxon>Metazoa</taxon>
        <taxon>Ecdysozoa</taxon>
        <taxon>Arthropoda</taxon>
        <taxon>Chelicerata</taxon>
        <taxon>Arachnida</taxon>
        <taxon>Acari</taxon>
        <taxon>Parasitiformes</taxon>
        <taxon>Ixodida</taxon>
        <taxon>Ixodoidea</taxon>
        <taxon>Ixodidae</taxon>
        <taxon>Ixodinae</taxon>
        <taxon>Ixodes</taxon>
    </lineage>
</organism>